<accession>A0ABW8PVW4</accession>
<dbReference type="CDD" id="cd06170">
    <property type="entry name" value="LuxR_C_like"/>
    <property type="match status" value="1"/>
</dbReference>
<dbReference type="InterPro" id="IPR051015">
    <property type="entry name" value="EvgA-like"/>
</dbReference>
<name>A0ABW8PVW4_9GAMM</name>
<dbReference type="PANTHER" id="PTHR45566:SF1">
    <property type="entry name" value="HTH-TYPE TRANSCRIPTIONAL REGULATOR YHJB-RELATED"/>
    <property type="match status" value="1"/>
</dbReference>
<dbReference type="Pfam" id="PF00072">
    <property type="entry name" value="Response_reg"/>
    <property type="match status" value="1"/>
</dbReference>
<dbReference type="SUPFAM" id="SSF46894">
    <property type="entry name" value="C-terminal effector domain of the bipartite response regulators"/>
    <property type="match status" value="1"/>
</dbReference>
<dbReference type="InterPro" id="IPR001789">
    <property type="entry name" value="Sig_transdc_resp-reg_receiver"/>
</dbReference>
<comment type="caution">
    <text evidence="6">The sequence shown here is derived from an EMBL/GenBank/DDBJ whole genome shotgun (WGS) entry which is preliminary data.</text>
</comment>
<evidence type="ECO:0000256" key="2">
    <source>
        <dbReference type="ARBA" id="ARBA00023125"/>
    </source>
</evidence>
<feature type="domain" description="HTH luxR-type" evidence="4">
    <location>
        <begin position="148"/>
        <end position="213"/>
    </location>
</feature>
<evidence type="ECO:0000259" key="5">
    <source>
        <dbReference type="PROSITE" id="PS50110"/>
    </source>
</evidence>
<keyword evidence="7" id="KW-1185">Reference proteome</keyword>
<dbReference type="SUPFAM" id="SSF52172">
    <property type="entry name" value="CheY-like"/>
    <property type="match status" value="1"/>
</dbReference>
<feature type="domain" description="Response regulatory" evidence="5">
    <location>
        <begin position="3"/>
        <end position="120"/>
    </location>
</feature>
<evidence type="ECO:0000313" key="7">
    <source>
        <dbReference type="Proteomes" id="UP001621714"/>
    </source>
</evidence>
<dbReference type="Proteomes" id="UP001621714">
    <property type="component" value="Unassembled WGS sequence"/>
</dbReference>
<protein>
    <submittedName>
        <fullName evidence="6">Response regulator transcription factor</fullName>
    </submittedName>
</protein>
<gene>
    <name evidence="6" type="ORF">V6U78_05180</name>
</gene>
<feature type="modified residue" description="4-aspartylphosphate" evidence="3">
    <location>
        <position position="55"/>
    </location>
</feature>
<dbReference type="InterPro" id="IPR058245">
    <property type="entry name" value="NreC/VraR/RcsB-like_REC"/>
</dbReference>
<dbReference type="InterPro" id="IPR000792">
    <property type="entry name" value="Tscrpt_reg_LuxR_C"/>
</dbReference>
<sequence>MYQLLIADDHPLFREAMIQVMEAHFVGARVQATVDLHSTLHLLAEEAEWDLLLLDLNMPDMGGLDGLVQLHQAHPTLPIVMISAEENREVILQSLAKGAVGYIAKTSPREQILQALEQLLQGQIYLPAHLMRAQESEPAPAATSPSFSAAALASLTPRQQRVLARLALGESNKQIAWHLNVAETTIKGHVSAIMSKLGCSNRVRLALAMQQHHELDS</sequence>
<evidence type="ECO:0000313" key="6">
    <source>
        <dbReference type="EMBL" id="MFK7160425.1"/>
    </source>
</evidence>
<proteinExistence type="predicted"/>
<dbReference type="PROSITE" id="PS00622">
    <property type="entry name" value="HTH_LUXR_1"/>
    <property type="match status" value="1"/>
</dbReference>
<dbReference type="SMART" id="SM00448">
    <property type="entry name" value="REC"/>
    <property type="match status" value="1"/>
</dbReference>
<dbReference type="Pfam" id="PF00196">
    <property type="entry name" value="GerE"/>
    <property type="match status" value="1"/>
</dbReference>
<evidence type="ECO:0000256" key="3">
    <source>
        <dbReference type="PROSITE-ProRule" id="PRU00169"/>
    </source>
</evidence>
<dbReference type="InterPro" id="IPR011006">
    <property type="entry name" value="CheY-like_superfamily"/>
</dbReference>
<dbReference type="PRINTS" id="PR00038">
    <property type="entry name" value="HTHLUXR"/>
</dbReference>
<evidence type="ECO:0000256" key="1">
    <source>
        <dbReference type="ARBA" id="ARBA00022553"/>
    </source>
</evidence>
<reference evidence="6 7" key="1">
    <citation type="submission" date="2024-02" db="EMBL/GenBank/DDBJ databases">
        <title>Marinospirillum sp. MEB 164 isolated from Lonar lake sediment.</title>
        <authorList>
            <person name="Joshi A."/>
            <person name="Thite S."/>
        </authorList>
    </citation>
    <scope>NUCLEOTIDE SEQUENCE [LARGE SCALE GENOMIC DNA]</scope>
    <source>
        <strain evidence="6 7">MEB164</strain>
    </source>
</reference>
<dbReference type="RefSeq" id="WP_405338111.1">
    <property type="nucleotide sequence ID" value="NZ_JBANFI010000003.1"/>
</dbReference>
<dbReference type="Gene3D" id="3.40.50.2300">
    <property type="match status" value="1"/>
</dbReference>
<dbReference type="InterPro" id="IPR016032">
    <property type="entry name" value="Sig_transdc_resp-reg_C-effctor"/>
</dbReference>
<organism evidence="6 7">
    <name type="scientific">Marinospirillum alkalitolerans</name>
    <dbReference type="NCBI Taxonomy" id="3123374"/>
    <lineage>
        <taxon>Bacteria</taxon>
        <taxon>Pseudomonadati</taxon>
        <taxon>Pseudomonadota</taxon>
        <taxon>Gammaproteobacteria</taxon>
        <taxon>Oceanospirillales</taxon>
        <taxon>Oceanospirillaceae</taxon>
        <taxon>Marinospirillum</taxon>
    </lineage>
</organism>
<dbReference type="CDD" id="cd17535">
    <property type="entry name" value="REC_NarL-like"/>
    <property type="match status" value="1"/>
</dbReference>
<dbReference type="PROSITE" id="PS50043">
    <property type="entry name" value="HTH_LUXR_2"/>
    <property type="match status" value="1"/>
</dbReference>
<dbReference type="EMBL" id="JBANFI010000003">
    <property type="protein sequence ID" value="MFK7160425.1"/>
    <property type="molecule type" value="Genomic_DNA"/>
</dbReference>
<dbReference type="PANTHER" id="PTHR45566">
    <property type="entry name" value="HTH-TYPE TRANSCRIPTIONAL REGULATOR YHJB-RELATED"/>
    <property type="match status" value="1"/>
</dbReference>
<dbReference type="PROSITE" id="PS50110">
    <property type="entry name" value="RESPONSE_REGULATORY"/>
    <property type="match status" value="1"/>
</dbReference>
<keyword evidence="2" id="KW-0238">DNA-binding</keyword>
<evidence type="ECO:0000259" key="4">
    <source>
        <dbReference type="PROSITE" id="PS50043"/>
    </source>
</evidence>
<dbReference type="SMART" id="SM00421">
    <property type="entry name" value="HTH_LUXR"/>
    <property type="match status" value="1"/>
</dbReference>
<keyword evidence="1 3" id="KW-0597">Phosphoprotein</keyword>